<dbReference type="EMBL" id="PYAT01000004">
    <property type="protein sequence ID" value="PSL40736.1"/>
    <property type="molecule type" value="Genomic_DNA"/>
</dbReference>
<accession>A0A2P8H3E4</accession>
<feature type="domain" description="BIG2" evidence="2">
    <location>
        <begin position="200"/>
        <end position="277"/>
    </location>
</feature>
<keyword evidence="4" id="KW-1185">Reference proteome</keyword>
<feature type="signal peptide" evidence="1">
    <location>
        <begin position="1"/>
        <end position="27"/>
    </location>
</feature>
<keyword evidence="1" id="KW-0732">Signal</keyword>
<proteinExistence type="predicted"/>
<protein>
    <submittedName>
        <fullName evidence="3">Ig-like protein group 2</fullName>
    </submittedName>
</protein>
<reference evidence="3 4" key="1">
    <citation type="submission" date="2018-03" db="EMBL/GenBank/DDBJ databases">
        <title>Genomic Encyclopedia of Type Strains, Phase III (KMG-III): the genomes of soil and plant-associated and newly described type strains.</title>
        <authorList>
            <person name="Whitman W."/>
        </authorList>
    </citation>
    <scope>NUCLEOTIDE SEQUENCE [LARGE SCALE GENOMIC DNA]</scope>
    <source>
        <strain evidence="3 4">CGMCC 1.12259</strain>
    </source>
</reference>
<feature type="domain" description="BIG2" evidence="2">
    <location>
        <begin position="282"/>
        <end position="359"/>
    </location>
</feature>
<name>A0A2P8H3E4_9BACL</name>
<dbReference type="Pfam" id="PF02368">
    <property type="entry name" value="Big_2"/>
    <property type="match status" value="3"/>
</dbReference>
<evidence type="ECO:0000259" key="2">
    <source>
        <dbReference type="SMART" id="SM00635"/>
    </source>
</evidence>
<gene>
    <name evidence="3" type="ORF">B0H99_104198</name>
</gene>
<feature type="chain" id="PRO_5015124737" evidence="1">
    <location>
        <begin position="28"/>
        <end position="447"/>
    </location>
</feature>
<comment type="caution">
    <text evidence="3">The sequence shown here is derived from an EMBL/GenBank/DDBJ whole genome shotgun (WGS) entry which is preliminary data.</text>
</comment>
<dbReference type="InterPro" id="IPR008964">
    <property type="entry name" value="Invasin/intimin_cell_adhesion"/>
</dbReference>
<dbReference type="InterPro" id="IPR003343">
    <property type="entry name" value="Big_2"/>
</dbReference>
<organism evidence="3 4">
    <name type="scientific">Planomicrobium soli</name>
    <dbReference type="NCBI Taxonomy" id="1176648"/>
    <lineage>
        <taxon>Bacteria</taxon>
        <taxon>Bacillati</taxon>
        <taxon>Bacillota</taxon>
        <taxon>Bacilli</taxon>
        <taxon>Bacillales</taxon>
        <taxon>Caryophanaceae</taxon>
        <taxon>Planomicrobium</taxon>
    </lineage>
</organism>
<dbReference type="Gene3D" id="2.60.40.1080">
    <property type="match status" value="3"/>
</dbReference>
<dbReference type="SMART" id="SM00635">
    <property type="entry name" value="BID_2"/>
    <property type="match status" value="3"/>
</dbReference>
<dbReference type="AlphaFoldDB" id="A0A2P8H3E4"/>
<evidence type="ECO:0000313" key="4">
    <source>
        <dbReference type="Proteomes" id="UP000242682"/>
    </source>
</evidence>
<evidence type="ECO:0000313" key="3">
    <source>
        <dbReference type="EMBL" id="PSL40736.1"/>
    </source>
</evidence>
<feature type="domain" description="BIG2" evidence="2">
    <location>
        <begin position="366"/>
        <end position="443"/>
    </location>
</feature>
<dbReference type="RefSeq" id="WP_106532952.1">
    <property type="nucleotide sequence ID" value="NZ_PYAT01000004.1"/>
</dbReference>
<dbReference type="OrthoDB" id="1650483at2"/>
<dbReference type="Proteomes" id="UP000242682">
    <property type="component" value="Unassembled WGS sequence"/>
</dbReference>
<sequence>MKKKSCLKVLSVLVLFLSILVSNTVHAESLSTLKQGVYKVGEHVPAGLTKLSVPSGMADVFVTRAGIDIVWETIDSENIFYPNQITVKLKTGDLIEVYPFSTRTTVQVAKAPAVDLKKMASGLYEVGAEIPAGAYLLDVDQAKNNIYENYIYVYNAQNEIIKELELHPSAAPVEQKLTAGQKVYISELAGTMLFKAKAIIPTSIKLSKTSLAITPTQTYKVTATVAPSDATNKAVTWKSSNTNVATVDASGNIKGIANGSATITATSKATSKVVKSLTVTVSPKTVKLNKTSLTVTRGYASTLTATVSPIDSLDKTVTWKSSNTNVAVVDSKGKVTGKANGTATITATVKNAKAVTAKVTVIPPVAATSVKMSQSTATLSKGKALTLTATVSPSNTTNKTLVWKSSNTNVAKVDAKGKVTAIAAGTAKITATTTNGKTTTATITVPK</sequence>
<evidence type="ECO:0000256" key="1">
    <source>
        <dbReference type="SAM" id="SignalP"/>
    </source>
</evidence>
<dbReference type="SUPFAM" id="SSF49373">
    <property type="entry name" value="Invasin/intimin cell-adhesion fragments"/>
    <property type="match status" value="3"/>
</dbReference>